<evidence type="ECO:0008006" key="6">
    <source>
        <dbReference type="Google" id="ProtNLM"/>
    </source>
</evidence>
<organism evidence="4 5">
    <name type="scientific">Flemingia macrophylla</name>
    <dbReference type="NCBI Taxonomy" id="520843"/>
    <lineage>
        <taxon>Eukaryota</taxon>
        <taxon>Viridiplantae</taxon>
        <taxon>Streptophyta</taxon>
        <taxon>Embryophyta</taxon>
        <taxon>Tracheophyta</taxon>
        <taxon>Spermatophyta</taxon>
        <taxon>Magnoliopsida</taxon>
        <taxon>eudicotyledons</taxon>
        <taxon>Gunneridae</taxon>
        <taxon>Pentapetalae</taxon>
        <taxon>rosids</taxon>
        <taxon>fabids</taxon>
        <taxon>Fabales</taxon>
        <taxon>Fabaceae</taxon>
        <taxon>Papilionoideae</taxon>
        <taxon>50 kb inversion clade</taxon>
        <taxon>NPAAA clade</taxon>
        <taxon>indigoferoid/millettioid clade</taxon>
        <taxon>Phaseoleae</taxon>
        <taxon>Flemingia</taxon>
    </lineage>
</organism>
<evidence type="ECO:0000256" key="1">
    <source>
        <dbReference type="ARBA" id="ARBA00009861"/>
    </source>
</evidence>
<reference evidence="4 5" key="1">
    <citation type="submission" date="2024-08" db="EMBL/GenBank/DDBJ databases">
        <title>Insights into the chromosomal genome structure of Flemingia macrophylla.</title>
        <authorList>
            <person name="Ding Y."/>
            <person name="Zhao Y."/>
            <person name="Bi W."/>
            <person name="Wu M."/>
            <person name="Zhao G."/>
            <person name="Gong Y."/>
            <person name="Li W."/>
            <person name="Zhang P."/>
        </authorList>
    </citation>
    <scope>NUCLEOTIDE SEQUENCE [LARGE SCALE GENOMIC DNA]</scope>
    <source>
        <strain evidence="4">DYQJB</strain>
        <tissue evidence="4">Leaf</tissue>
    </source>
</reference>
<proteinExistence type="inferred from homology"/>
<evidence type="ECO:0000256" key="2">
    <source>
        <dbReference type="ARBA" id="ARBA00022679"/>
    </source>
</evidence>
<dbReference type="PANTHER" id="PTHR31623">
    <property type="entry name" value="F21J9.9"/>
    <property type="match status" value="1"/>
</dbReference>
<name>A0ABD1M5W8_9FABA</name>
<dbReference type="PANTHER" id="PTHR31623:SF33">
    <property type="entry name" value="STEMMADENINE O-ACETYLTRANSFERASE-LIKE"/>
    <property type="match status" value="1"/>
</dbReference>
<dbReference type="EMBL" id="JBGMDY010000006">
    <property type="protein sequence ID" value="KAL2331184.1"/>
    <property type="molecule type" value="Genomic_DNA"/>
</dbReference>
<protein>
    <recommendedName>
        <fullName evidence="6">Vinorine synthase-like</fullName>
    </recommendedName>
</protein>
<evidence type="ECO:0000313" key="4">
    <source>
        <dbReference type="EMBL" id="KAL2331184.1"/>
    </source>
</evidence>
<dbReference type="Proteomes" id="UP001603857">
    <property type="component" value="Unassembled WGS sequence"/>
</dbReference>
<dbReference type="Pfam" id="PF02458">
    <property type="entry name" value="Transferase"/>
    <property type="match status" value="1"/>
</dbReference>
<dbReference type="InterPro" id="IPR023213">
    <property type="entry name" value="CAT-like_dom_sf"/>
</dbReference>
<comment type="caution">
    <text evidence="4">The sequence shown here is derived from an EMBL/GenBank/DDBJ whole genome shotgun (WGS) entry which is preliminary data.</text>
</comment>
<keyword evidence="3" id="KW-0012">Acyltransferase</keyword>
<sequence length="456" mass="50872">MHRTMKNMEVETISSQFIKPSCPTIHPKSYNLSVLDQFVPPAYIPMVLFYSGDQSTQDITHQRMKQLKESLSQVLTLFYPFAGRVKDKITIDCNDEGAHYTEAKVSCTLCEFFNQPNLPSLIHKLLPNQALNEVSTDGYTTMAKVTCFGCGGMVIGTLVSHMVVDGVGASFFLNNWGSNSRIGDFQHGFEVPNFDTPFPRNNACPQDTTAASFMDKFLKEVRLAKRRFLFDAEAISRLKAHGSNLTVKNPTRVEVVTSLLCKCVAKACKANTGLERPTLVSHAVNMRRRASPNFSNSCMGNFSWMATALVSENDELPELVSKFREAVNSVNSNLVKSFQGKEGSAKFCETSKRVIEKASEGAIMSANGVNYLNFTSWCNFGLYDVDFGWGKPMWVSCMAECQDLVILMDTPSGKGTEVWVHLNEDKMKILQQDNELLMFATLDPNPLQLKDYVSHA</sequence>
<accession>A0ABD1M5W8</accession>
<comment type="similarity">
    <text evidence="1">Belongs to the plant acyltransferase family.</text>
</comment>
<dbReference type="Gene3D" id="3.30.559.10">
    <property type="entry name" value="Chloramphenicol acetyltransferase-like domain"/>
    <property type="match status" value="2"/>
</dbReference>
<dbReference type="AlphaFoldDB" id="A0ABD1M5W8"/>
<evidence type="ECO:0000256" key="3">
    <source>
        <dbReference type="ARBA" id="ARBA00023315"/>
    </source>
</evidence>
<keyword evidence="5" id="KW-1185">Reference proteome</keyword>
<evidence type="ECO:0000313" key="5">
    <source>
        <dbReference type="Proteomes" id="UP001603857"/>
    </source>
</evidence>
<dbReference type="GO" id="GO:0016746">
    <property type="term" value="F:acyltransferase activity"/>
    <property type="evidence" value="ECO:0007669"/>
    <property type="project" value="UniProtKB-KW"/>
</dbReference>
<gene>
    <name evidence="4" type="ORF">Fmac_018765</name>
</gene>
<keyword evidence="2" id="KW-0808">Transferase</keyword>